<dbReference type="STRING" id="5599.A0A177D4E6"/>
<feature type="region of interest" description="Disordered" evidence="1">
    <location>
        <begin position="272"/>
        <end position="292"/>
    </location>
</feature>
<organism evidence="2 4">
    <name type="scientific">Alternaria alternata</name>
    <name type="common">Alternaria rot fungus</name>
    <name type="synonym">Torula alternata</name>
    <dbReference type="NCBI Taxonomy" id="5599"/>
    <lineage>
        <taxon>Eukaryota</taxon>
        <taxon>Fungi</taxon>
        <taxon>Dikarya</taxon>
        <taxon>Ascomycota</taxon>
        <taxon>Pezizomycotina</taxon>
        <taxon>Dothideomycetes</taxon>
        <taxon>Pleosporomycetidae</taxon>
        <taxon>Pleosporales</taxon>
        <taxon>Pleosporineae</taxon>
        <taxon>Pleosporaceae</taxon>
        <taxon>Alternaria</taxon>
        <taxon>Alternaria sect. Alternaria</taxon>
        <taxon>Alternaria alternata complex</taxon>
    </lineage>
</organism>
<reference evidence="5" key="2">
    <citation type="journal article" date="2019" name="bioRxiv">
        <title>Genomics, evolutionary history and diagnostics of the Alternaria alternata species group including apple and Asian pear pathotypes.</title>
        <authorList>
            <person name="Armitage A.D."/>
            <person name="Cockerton H.M."/>
            <person name="Sreenivasaprasad S."/>
            <person name="Woodhall J.W."/>
            <person name="Lane C.R."/>
            <person name="Harrison R.J."/>
            <person name="Clarkson J.P."/>
        </authorList>
    </citation>
    <scope>NUCLEOTIDE SEQUENCE [LARGE SCALE GENOMIC DNA]</scope>
    <source>
        <strain evidence="5">FERA 1177</strain>
    </source>
</reference>
<keyword evidence="4" id="KW-1185">Reference proteome</keyword>
<evidence type="ECO:0000313" key="5">
    <source>
        <dbReference type="Proteomes" id="UP000291422"/>
    </source>
</evidence>
<dbReference type="Gene3D" id="3.40.50.10420">
    <property type="entry name" value="NagB/RpiA/CoA transferase-like"/>
    <property type="match status" value="1"/>
</dbReference>
<dbReference type="SUPFAM" id="SSF100950">
    <property type="entry name" value="NagB/RpiA/CoA transferase-like"/>
    <property type="match status" value="1"/>
</dbReference>
<dbReference type="InterPro" id="IPR002698">
    <property type="entry name" value="FTHF_cligase"/>
</dbReference>
<evidence type="ECO:0000256" key="1">
    <source>
        <dbReference type="SAM" id="MobiDB-lite"/>
    </source>
</evidence>
<proteinExistence type="predicted"/>
<name>A0A177D4E6_ALTAL</name>
<dbReference type="PANTHER" id="PTHR13017:SF0">
    <property type="entry name" value="METHENYLTETRAHYDROFOLATE SYNTHASE DOMAIN-CONTAINING PROTEIN"/>
    <property type="match status" value="1"/>
</dbReference>
<dbReference type="VEuPathDB" id="FungiDB:CC77DRAFT_1054807"/>
<gene>
    <name evidence="3" type="ORF">AA0117_g10165</name>
    <name evidence="2" type="ORF">CC77DRAFT_1054807</name>
</gene>
<dbReference type="OMA" id="KTVYMAV"/>
<evidence type="ECO:0000313" key="3">
    <source>
        <dbReference type="EMBL" id="RYN70788.1"/>
    </source>
</evidence>
<dbReference type="RefSeq" id="XP_018379996.1">
    <property type="nucleotide sequence ID" value="XM_018527817.1"/>
</dbReference>
<dbReference type="GeneID" id="29113411"/>
<dbReference type="InterPro" id="IPR037171">
    <property type="entry name" value="NagB/RpiA_transferase-like"/>
</dbReference>
<feature type="compositionally biased region" description="Basic and acidic residues" evidence="1">
    <location>
        <begin position="275"/>
        <end position="285"/>
    </location>
</feature>
<dbReference type="Pfam" id="PF01812">
    <property type="entry name" value="5-FTHF_cyc-lig"/>
    <property type="match status" value="1"/>
</dbReference>
<evidence type="ECO:0000313" key="2">
    <source>
        <dbReference type="EMBL" id="OAG14575.1"/>
    </source>
</evidence>
<evidence type="ECO:0008006" key="6">
    <source>
        <dbReference type="Google" id="ProtNLM"/>
    </source>
</evidence>
<reference evidence="2 4" key="1">
    <citation type="submission" date="2016-05" db="EMBL/GenBank/DDBJ databases">
        <title>Comparative analysis of secretome profiles of manganese(II)-oxidizing ascomycete fungi.</title>
        <authorList>
            <consortium name="DOE Joint Genome Institute"/>
            <person name="Zeiner C.A."/>
            <person name="Purvine S.O."/>
            <person name="Zink E.M."/>
            <person name="Wu S."/>
            <person name="Pasa-Tolic L."/>
            <person name="Chaput D.L."/>
            <person name="Haridas S."/>
            <person name="Grigoriev I.V."/>
            <person name="Santelli C.M."/>
            <person name="Hansel C.M."/>
        </authorList>
    </citation>
    <scope>NUCLEOTIDE SEQUENCE [LARGE SCALE GENOMIC DNA]</scope>
    <source>
        <strain evidence="2 4">SRC1lrK2f</strain>
    </source>
</reference>
<dbReference type="KEGG" id="aalt:CC77DRAFT_1054807"/>
<dbReference type="Proteomes" id="UP000291422">
    <property type="component" value="Unassembled WGS sequence"/>
</dbReference>
<dbReference type="Proteomes" id="UP000077248">
    <property type="component" value="Unassembled WGS sequence"/>
</dbReference>
<dbReference type="PANTHER" id="PTHR13017">
    <property type="entry name" value="5-FORMYLTETRAHYDROFOLATE CYCLO-LIGASE-RELATED"/>
    <property type="match status" value="1"/>
</dbReference>
<dbReference type="EMBL" id="PDXD01000037">
    <property type="protein sequence ID" value="RYN70788.1"/>
    <property type="molecule type" value="Genomic_DNA"/>
</dbReference>
<dbReference type="EMBL" id="KV441499">
    <property type="protein sequence ID" value="OAG14575.1"/>
    <property type="molecule type" value="Genomic_DNA"/>
</dbReference>
<dbReference type="GO" id="GO:0005737">
    <property type="term" value="C:cytoplasm"/>
    <property type="evidence" value="ECO:0007669"/>
    <property type="project" value="TreeGrafter"/>
</dbReference>
<reference evidence="3" key="3">
    <citation type="journal article" date="2019" name="J. ISSAAS">
        <title>Genomics, evolutionary history and diagnostics of the Alternaria alternata species group including apple and Asian pear pathotypes.</title>
        <authorList>
            <person name="Armitage A.D."/>
            <person name="Cockerton H.M."/>
            <person name="Sreenivasaprasad S."/>
            <person name="Woodhall J."/>
            <person name="Lane C."/>
            <person name="Harrison R.J."/>
            <person name="Clarkson J.P."/>
        </authorList>
    </citation>
    <scope>NUCLEOTIDE SEQUENCE</scope>
    <source>
        <strain evidence="3">FERA 1177</strain>
    </source>
</reference>
<accession>A0A177D4E6</accession>
<evidence type="ECO:0000313" key="4">
    <source>
        <dbReference type="Proteomes" id="UP000077248"/>
    </source>
</evidence>
<dbReference type="AlphaFoldDB" id="A0A177D4E6"/>
<sequence length="304" mass="33607">MTAPASPDADSSRKLIWARVYQDLIQHAIPDARFNYDFMSFTPDFRGSASAIDRLVSLPCYQSASVILVTPDNSLEQLRYRALKDGKRVLVATYRLRRGFVLLHPGRISESKYEMAACLDGMEKPGIGRAVSLSQMRDECLKVDMCAIGGLVFNAQGVTIWEGHNLFEVQWAMLQDLKVLQPNTPVVAVAHACQVVDEAQLGVEKVTPTTSGEVQSDFVVTPDALYEVAGAVKPTGALDFDTVDPEGIQNIPPLQELRGIRMMEQIMQREGFTSAKEEKPEKPPSADEQMGISIVEKLMQGYRA</sequence>
<protein>
    <recommendedName>
        <fullName evidence="6">5-formyltetrahydrofolate cyclo-ligase</fullName>
    </recommendedName>
</protein>
<dbReference type="InterPro" id="IPR024185">
    <property type="entry name" value="FTHF_cligase-like_sf"/>
</dbReference>